<feature type="transmembrane region" description="Helical" evidence="7">
    <location>
        <begin position="37"/>
        <end position="63"/>
    </location>
</feature>
<dbReference type="GO" id="GO:0009246">
    <property type="term" value="P:enterobacterial common antigen biosynthetic process"/>
    <property type="evidence" value="ECO:0007669"/>
    <property type="project" value="TreeGrafter"/>
</dbReference>
<keyword evidence="3" id="KW-1003">Cell membrane</keyword>
<accession>A0A943I439</accession>
<dbReference type="GO" id="GO:0016413">
    <property type="term" value="F:O-acetyltransferase activity"/>
    <property type="evidence" value="ECO:0007669"/>
    <property type="project" value="TreeGrafter"/>
</dbReference>
<evidence type="ECO:0000256" key="4">
    <source>
        <dbReference type="ARBA" id="ARBA00022692"/>
    </source>
</evidence>
<feature type="transmembrane region" description="Helical" evidence="7">
    <location>
        <begin position="335"/>
        <end position="353"/>
    </location>
</feature>
<protein>
    <submittedName>
        <fullName evidence="9">Acyltransferase</fullName>
    </submittedName>
</protein>
<evidence type="ECO:0000256" key="1">
    <source>
        <dbReference type="ARBA" id="ARBA00004651"/>
    </source>
</evidence>
<name>A0A943I439_9FIRM</name>
<feature type="transmembrane region" description="Helical" evidence="7">
    <location>
        <begin position="84"/>
        <end position="103"/>
    </location>
</feature>
<feature type="domain" description="Acyltransferase 3" evidence="8">
    <location>
        <begin position="7"/>
        <end position="353"/>
    </location>
</feature>
<feature type="transmembrane region" description="Helical" evidence="7">
    <location>
        <begin position="12"/>
        <end position="31"/>
    </location>
</feature>
<evidence type="ECO:0000256" key="2">
    <source>
        <dbReference type="ARBA" id="ARBA00007400"/>
    </source>
</evidence>
<feature type="transmembrane region" description="Helical" evidence="7">
    <location>
        <begin position="199"/>
        <end position="219"/>
    </location>
</feature>
<sequence length="372" mass="43708">MKKRNIIFDHLRALSMLGVVAIHVGDLVMQSGTPWNWLYLLCEVLSRYSVPTFFFISGYGLFYSHPLENPLDYGAFIKKRFKSIGIPYVVTSLFYMGVASLMARNLAMWHPKYVLFTLFFGLGNYHIYFLVILMWFYLLFPLWRSLMKKMEAMGLCSSLSILFILELFLYRGSAHFWAYPQWVVDTPLFYDLLQYRLNYFPFFYLFVFMMGGVIARHYEAFLTFIRKWKKVLGAAFVLSAGCNTLIFYRWILIHHMPLEDTTNALQQLSTPGLTYTVIFILFASAVLDRYPEGKLPLLEKVSDRSFYIYLIHPFFLDQLSYWIDRAIVPFNRFPMPVFYVLLITVSYVAAGLLKRLIPPLKRSLLTHLPYKA</sequence>
<dbReference type="AlphaFoldDB" id="A0A943I439"/>
<keyword evidence="5 7" id="KW-1133">Transmembrane helix</keyword>
<organism evidence="9 10">
    <name type="scientific">Acidaminococcus intestini</name>
    <dbReference type="NCBI Taxonomy" id="187327"/>
    <lineage>
        <taxon>Bacteria</taxon>
        <taxon>Bacillati</taxon>
        <taxon>Bacillota</taxon>
        <taxon>Negativicutes</taxon>
        <taxon>Acidaminococcales</taxon>
        <taxon>Acidaminococcaceae</taxon>
        <taxon>Acidaminococcus</taxon>
    </lineage>
</organism>
<dbReference type="Pfam" id="PF01757">
    <property type="entry name" value="Acyl_transf_3"/>
    <property type="match status" value="1"/>
</dbReference>
<dbReference type="InterPro" id="IPR023298">
    <property type="entry name" value="ATPase_P-typ_TM_dom_sf"/>
</dbReference>
<evidence type="ECO:0000313" key="10">
    <source>
        <dbReference type="Proteomes" id="UP000754226"/>
    </source>
</evidence>
<evidence type="ECO:0000256" key="3">
    <source>
        <dbReference type="ARBA" id="ARBA00022475"/>
    </source>
</evidence>
<dbReference type="EMBL" id="JAGZCZ010000002">
    <property type="protein sequence ID" value="MBS5519111.1"/>
    <property type="molecule type" value="Genomic_DNA"/>
</dbReference>
<dbReference type="Proteomes" id="UP000754226">
    <property type="component" value="Unassembled WGS sequence"/>
</dbReference>
<feature type="transmembrane region" description="Helical" evidence="7">
    <location>
        <begin position="306"/>
        <end position="323"/>
    </location>
</feature>
<feature type="transmembrane region" description="Helical" evidence="7">
    <location>
        <begin position="272"/>
        <end position="290"/>
    </location>
</feature>
<comment type="subcellular location">
    <subcellularLocation>
        <location evidence="1">Cell membrane</location>
        <topology evidence="1">Multi-pass membrane protein</topology>
    </subcellularLocation>
</comment>
<comment type="caution">
    <text evidence="9">The sequence shown here is derived from an EMBL/GenBank/DDBJ whole genome shotgun (WGS) entry which is preliminary data.</text>
</comment>
<keyword evidence="4 7" id="KW-0812">Transmembrane</keyword>
<evidence type="ECO:0000256" key="6">
    <source>
        <dbReference type="ARBA" id="ARBA00023136"/>
    </source>
</evidence>
<dbReference type="InterPro" id="IPR002656">
    <property type="entry name" value="Acyl_transf_3_dom"/>
</dbReference>
<feature type="transmembrane region" description="Helical" evidence="7">
    <location>
        <begin position="115"/>
        <end position="140"/>
    </location>
</feature>
<evidence type="ECO:0000313" key="9">
    <source>
        <dbReference type="EMBL" id="MBS5519111.1"/>
    </source>
</evidence>
<dbReference type="PANTHER" id="PTHR40074:SF2">
    <property type="entry name" value="O-ACETYLTRANSFERASE WECH"/>
    <property type="match status" value="1"/>
</dbReference>
<evidence type="ECO:0000259" key="8">
    <source>
        <dbReference type="Pfam" id="PF01757"/>
    </source>
</evidence>
<reference evidence="9" key="1">
    <citation type="submission" date="2021-02" db="EMBL/GenBank/DDBJ databases">
        <title>Infant gut strain persistence is associated with maternal origin, phylogeny, and functional potential including surface adhesion and iron acquisition.</title>
        <authorList>
            <person name="Lou Y.C."/>
        </authorList>
    </citation>
    <scope>NUCLEOTIDE SEQUENCE</scope>
    <source>
        <strain evidence="9">L3_106_000M1_dasL3_106_000M1_concoct_15</strain>
    </source>
</reference>
<feature type="transmembrane region" description="Helical" evidence="7">
    <location>
        <begin position="152"/>
        <end position="170"/>
    </location>
</feature>
<keyword evidence="9" id="KW-0808">Transferase</keyword>
<dbReference type="PANTHER" id="PTHR40074">
    <property type="entry name" value="O-ACETYLTRANSFERASE WECH"/>
    <property type="match status" value="1"/>
</dbReference>
<gene>
    <name evidence="9" type="ORF">KHX13_02055</name>
</gene>
<keyword evidence="6 7" id="KW-0472">Membrane</keyword>
<dbReference type="GO" id="GO:0005886">
    <property type="term" value="C:plasma membrane"/>
    <property type="evidence" value="ECO:0007669"/>
    <property type="project" value="UniProtKB-SubCell"/>
</dbReference>
<dbReference type="SUPFAM" id="SSF81665">
    <property type="entry name" value="Calcium ATPase, transmembrane domain M"/>
    <property type="match status" value="1"/>
</dbReference>
<proteinExistence type="inferred from homology"/>
<comment type="similarity">
    <text evidence="2">Belongs to the acyltransferase 3 family.</text>
</comment>
<evidence type="ECO:0000256" key="7">
    <source>
        <dbReference type="SAM" id="Phobius"/>
    </source>
</evidence>
<keyword evidence="9" id="KW-0012">Acyltransferase</keyword>
<evidence type="ECO:0000256" key="5">
    <source>
        <dbReference type="ARBA" id="ARBA00022989"/>
    </source>
</evidence>
<feature type="transmembrane region" description="Helical" evidence="7">
    <location>
        <begin position="231"/>
        <end position="252"/>
    </location>
</feature>